<dbReference type="EMBL" id="FZOL01000029">
    <property type="protein sequence ID" value="SNT21410.1"/>
    <property type="molecule type" value="Genomic_DNA"/>
</dbReference>
<dbReference type="RefSeq" id="WP_245655622.1">
    <property type="nucleotide sequence ID" value="NZ_FZOL01000029.1"/>
</dbReference>
<protein>
    <submittedName>
        <fullName evidence="1">Flavodoxin-like fold</fullName>
    </submittedName>
</protein>
<reference evidence="2" key="1">
    <citation type="submission" date="2017-06" db="EMBL/GenBank/DDBJ databases">
        <authorList>
            <person name="Varghese N."/>
            <person name="Submissions S."/>
        </authorList>
    </citation>
    <scope>NUCLEOTIDE SEQUENCE [LARGE SCALE GENOMIC DNA]</scope>
    <source>
        <strain evidence="2">DSM 22348</strain>
    </source>
</reference>
<organism evidence="1 2">
    <name type="scientific">Pseudomonas japonica</name>
    <dbReference type="NCBI Taxonomy" id="256466"/>
    <lineage>
        <taxon>Bacteria</taxon>
        <taxon>Pseudomonadati</taxon>
        <taxon>Pseudomonadota</taxon>
        <taxon>Gammaproteobacteria</taxon>
        <taxon>Pseudomonadales</taxon>
        <taxon>Pseudomonadaceae</taxon>
        <taxon>Pseudomonas</taxon>
    </lineage>
</organism>
<dbReference type="InterPro" id="IPR029039">
    <property type="entry name" value="Flavoprotein-like_sf"/>
</dbReference>
<evidence type="ECO:0000313" key="1">
    <source>
        <dbReference type="EMBL" id="SNT21410.1"/>
    </source>
</evidence>
<dbReference type="GO" id="GO:0016655">
    <property type="term" value="F:oxidoreductase activity, acting on NAD(P)H, quinone or similar compound as acceptor"/>
    <property type="evidence" value="ECO:0007669"/>
    <property type="project" value="UniProtKB-ARBA"/>
</dbReference>
<gene>
    <name evidence="1" type="ORF">SAMN05444352_12918</name>
</gene>
<keyword evidence="2" id="KW-1185">Reference proteome</keyword>
<proteinExistence type="predicted"/>
<name>A0A239KTR3_9PSED</name>
<dbReference type="Proteomes" id="UP000198407">
    <property type="component" value="Unassembled WGS sequence"/>
</dbReference>
<sequence>MKVLIVHAHNEPQSFNSAMARLAVEVLEDEANPVIFMTGGLSRAPCVQDCGRNYL</sequence>
<accession>A0A239KTR3</accession>
<dbReference type="Gene3D" id="3.40.50.360">
    <property type="match status" value="1"/>
</dbReference>
<dbReference type="AlphaFoldDB" id="A0A239KTR3"/>
<dbReference type="STRING" id="1215104.GCA_000730585_02093"/>
<dbReference type="SUPFAM" id="SSF52218">
    <property type="entry name" value="Flavoproteins"/>
    <property type="match status" value="1"/>
</dbReference>
<evidence type="ECO:0000313" key="2">
    <source>
        <dbReference type="Proteomes" id="UP000198407"/>
    </source>
</evidence>